<comment type="caution">
    <text evidence="2">The sequence shown here is derived from an EMBL/GenBank/DDBJ whole genome shotgun (WGS) entry which is preliminary data.</text>
</comment>
<dbReference type="PANTHER" id="PTHR48207:SF3">
    <property type="entry name" value="SUCCINATE--HYDROXYMETHYLGLUTARATE COA-TRANSFERASE"/>
    <property type="match status" value="1"/>
</dbReference>
<proteinExistence type="predicted"/>
<dbReference type="PANTHER" id="PTHR48207">
    <property type="entry name" value="SUCCINATE--HYDROXYMETHYLGLUTARATE COA-TRANSFERASE"/>
    <property type="match status" value="1"/>
</dbReference>
<dbReference type="Gene3D" id="3.30.1540.10">
    <property type="entry name" value="formyl-coa transferase, domain 3"/>
    <property type="match status" value="1"/>
</dbReference>
<gene>
    <name evidence="2" type="primary">yfdE_1</name>
    <name evidence="2" type="ORF">SDC9_32739</name>
</gene>
<evidence type="ECO:0000256" key="1">
    <source>
        <dbReference type="ARBA" id="ARBA00022679"/>
    </source>
</evidence>
<dbReference type="InterPro" id="IPR023606">
    <property type="entry name" value="CoA-Trfase_III_dom_1_sf"/>
</dbReference>
<dbReference type="Gene3D" id="3.40.50.10540">
    <property type="entry name" value="Crotonobetainyl-coa:carnitine coa-transferase, domain 1"/>
    <property type="match status" value="1"/>
</dbReference>
<organism evidence="2">
    <name type="scientific">bioreactor metagenome</name>
    <dbReference type="NCBI Taxonomy" id="1076179"/>
    <lineage>
        <taxon>unclassified sequences</taxon>
        <taxon>metagenomes</taxon>
        <taxon>ecological metagenomes</taxon>
    </lineage>
</organism>
<reference evidence="2" key="1">
    <citation type="submission" date="2019-08" db="EMBL/GenBank/DDBJ databases">
        <authorList>
            <person name="Kucharzyk K."/>
            <person name="Murdoch R.W."/>
            <person name="Higgins S."/>
            <person name="Loffler F."/>
        </authorList>
    </citation>
    <scope>NUCLEOTIDE SEQUENCE</scope>
</reference>
<dbReference type="EC" id="2.8.3.19" evidence="2"/>
<protein>
    <submittedName>
        <fullName evidence="2">Acetyl-CoA:oxalate CoA-transferase</fullName>
        <ecNumber evidence="2">2.8.3.19</ecNumber>
    </submittedName>
</protein>
<dbReference type="GO" id="GO:0008410">
    <property type="term" value="F:CoA-transferase activity"/>
    <property type="evidence" value="ECO:0007669"/>
    <property type="project" value="TreeGrafter"/>
</dbReference>
<accession>A0A644V7I1</accession>
<name>A0A644V7I1_9ZZZZ</name>
<evidence type="ECO:0000313" key="2">
    <source>
        <dbReference type="EMBL" id="MPL86753.1"/>
    </source>
</evidence>
<keyword evidence="1 2" id="KW-0808">Transferase</keyword>
<dbReference type="InterPro" id="IPR044855">
    <property type="entry name" value="CoA-Trfase_III_dom3_sf"/>
</dbReference>
<sequence length="397" mass="44365">MTKPLEGIRILDLTRVLSGPYCTMLLADMGAEVIKIETPVHGDDSRAYPPFLNGISAYYANLNRNKKSMVLNLRDKKAQNILLEMVKNADVFVENFKPGTIDKMGFGYDELKKINPKIIMASISGFGQTGPDRMLPGYDVIAQAVSGMMSVTGWPDSAPTRTGTAIGDVLGGLNCCIGILAALHGREKSGHGERIDIGLVDCSVSAMETINEIYMVEGRVPQRAGNRYEFIYPYDSFEVSDGWIVIGVGNDNLWEHFCKATEHPDWFADERFKLNRDRVKNNKVLNELVTGWTKTRKGKDVIKFFRANNIPCAPINTIPDVVNDEHIAKAREMIVEIDHPMEGKMKITGNPIKFTEAEHVTYTKAPTLGKDTKEILEQQLHMSADDIGYFMKEVEKK</sequence>
<dbReference type="InterPro" id="IPR003673">
    <property type="entry name" value="CoA-Trfase_fam_III"/>
</dbReference>
<dbReference type="InterPro" id="IPR050483">
    <property type="entry name" value="CoA-transferase_III_domain"/>
</dbReference>
<dbReference type="SUPFAM" id="SSF89796">
    <property type="entry name" value="CoA-transferase family III (CaiB/BaiF)"/>
    <property type="match status" value="1"/>
</dbReference>
<dbReference type="EMBL" id="VSSQ01000227">
    <property type="protein sequence ID" value="MPL86753.1"/>
    <property type="molecule type" value="Genomic_DNA"/>
</dbReference>
<dbReference type="AlphaFoldDB" id="A0A644V7I1"/>
<dbReference type="Pfam" id="PF02515">
    <property type="entry name" value="CoA_transf_3"/>
    <property type="match status" value="1"/>
</dbReference>